<accession>W1F6H3</accession>
<evidence type="ECO:0000313" key="3">
    <source>
        <dbReference type="Proteomes" id="UP000019199"/>
    </source>
</evidence>
<protein>
    <submittedName>
        <fullName evidence="2">Restriction endonuclease</fullName>
    </submittedName>
</protein>
<sequence>MNEMQKGDWAITYSPSNRTYLIGKIASDFEFHAEWLEDGMGIARKVKWNAEEIKRDSLTDATRNTLGSTLTVFQVPDFAVNELVQGNKPVSDIVPEVPVSGEEDEVVSNPLRDMEMIAFEGIKDRINRLDWDEMQNLVAGVLRSMGYKTQVSPAGADRGKDIMLRLTDLGLKIRALLLR</sequence>
<comment type="caution">
    <text evidence="2">The sequence shown here is derived from an EMBL/GenBank/DDBJ whole genome shotgun (WGS) entry which is preliminary data.</text>
</comment>
<dbReference type="GO" id="GO:0003677">
    <property type="term" value="F:DNA binding"/>
    <property type="evidence" value="ECO:0007669"/>
    <property type="project" value="InterPro"/>
</dbReference>
<dbReference type="Pfam" id="PF04471">
    <property type="entry name" value="Mrr_cat"/>
    <property type="match status" value="1"/>
</dbReference>
<feature type="domain" description="Restriction endonuclease type IV Mrr" evidence="1">
    <location>
        <begin position="127"/>
        <end position="172"/>
    </location>
</feature>
<name>W1F6H3_ECOLX</name>
<proteinExistence type="predicted"/>
<dbReference type="AlphaFoldDB" id="W1F6H3"/>
<reference evidence="2 3" key="1">
    <citation type="submission" date="2013-10" db="EMBL/GenBank/DDBJ databases">
        <title>Antibiotic resistance diversity of beta-lactamase producers in the General Hospital Vienna.</title>
        <authorList>
            <person name="Barisic I."/>
            <person name="Mitteregger D."/>
            <person name="Hirschl A.M."/>
            <person name="Noehammer C."/>
            <person name="Wiesinger-Mayr H."/>
        </authorList>
    </citation>
    <scope>NUCLEOTIDE SEQUENCE [LARGE SCALE GENOMIC DNA]</scope>
    <source>
        <strain evidence="2 3">ISC7</strain>
    </source>
</reference>
<dbReference type="InterPro" id="IPR007560">
    <property type="entry name" value="Restrct_endonuc_IV_Mrr"/>
</dbReference>
<dbReference type="GO" id="GO:0009307">
    <property type="term" value="P:DNA restriction-modification system"/>
    <property type="evidence" value="ECO:0007669"/>
    <property type="project" value="InterPro"/>
</dbReference>
<dbReference type="EMBL" id="CBWN010000180">
    <property type="protein sequence ID" value="CDL29984.1"/>
    <property type="molecule type" value="Genomic_DNA"/>
</dbReference>
<dbReference type="GO" id="GO:0004519">
    <property type="term" value="F:endonuclease activity"/>
    <property type="evidence" value="ECO:0007669"/>
    <property type="project" value="UniProtKB-KW"/>
</dbReference>
<keyword evidence="2" id="KW-0540">Nuclease</keyword>
<dbReference type="Proteomes" id="UP000019199">
    <property type="component" value="Unassembled WGS sequence"/>
</dbReference>
<evidence type="ECO:0000313" key="2">
    <source>
        <dbReference type="EMBL" id="CDL29984.1"/>
    </source>
</evidence>
<keyword evidence="2" id="KW-0378">Hydrolase</keyword>
<organism evidence="2 3">
    <name type="scientific">Escherichia coli ISC7</name>
    <dbReference type="NCBI Taxonomy" id="1432555"/>
    <lineage>
        <taxon>Bacteria</taxon>
        <taxon>Pseudomonadati</taxon>
        <taxon>Pseudomonadota</taxon>
        <taxon>Gammaproteobacteria</taxon>
        <taxon>Enterobacterales</taxon>
        <taxon>Enterobacteriaceae</taxon>
        <taxon>Escherichia</taxon>
    </lineage>
</organism>
<keyword evidence="2" id="KW-0255">Endonuclease</keyword>
<evidence type="ECO:0000259" key="1">
    <source>
        <dbReference type="Pfam" id="PF04471"/>
    </source>
</evidence>